<dbReference type="PANTHER" id="PTHR14430">
    <property type="entry name" value="RABIN3-RELATED"/>
    <property type="match status" value="1"/>
</dbReference>
<sequence>MSPLNEDQQMLGSWHTHGGHLSGIMCIGEKPEKVLEFDAPGKPREICLNFAIFLEFKESFCEQVDPLVHREFVSWKQGPSMNKSDPFIARIYSEDIDLCLDFSNKDLSNSVRAAIEAGNIFIEAVDKAKTIFPKYVPLADSLIALDSRGCLESRMCKCALVTDSWLKVGFAAGHFRSDCPKLKGKKQQKNSTRKANVAEASDDEFSLTVSTSVACCDGSVWLLDSGATEHMIIAVCEFLNYLRYIERGLVKSSEGLQMLANEDPDVEHSARMHRTVMEGLTCQQEIYKEKKHADKQPTIGAFFQPVAAMVTHEGDKIMSVHDVYWEMVRLRKEMVLARLGLALSTA</sequence>
<protein>
    <submittedName>
        <fullName evidence="3">Uncharacterized protein</fullName>
    </submittedName>
</protein>
<accession>A0A7R9HNX5</accession>
<dbReference type="GO" id="GO:0005085">
    <property type="term" value="F:guanyl-nucleotide exchange factor activity"/>
    <property type="evidence" value="ECO:0007669"/>
    <property type="project" value="InterPro"/>
</dbReference>
<gene>
    <name evidence="3" type="ORF">TMSB3V08_LOCUS6077</name>
</gene>
<dbReference type="EMBL" id="OB794035">
    <property type="protein sequence ID" value="CAD7429297.1"/>
    <property type="molecule type" value="Genomic_DNA"/>
</dbReference>
<reference evidence="3" key="1">
    <citation type="submission" date="2020-11" db="EMBL/GenBank/DDBJ databases">
        <authorList>
            <person name="Tran Van P."/>
        </authorList>
    </citation>
    <scope>NUCLEOTIDE SEQUENCE</scope>
</reference>
<dbReference type="Pfam" id="PF25555">
    <property type="entry name" value="RAB3A-like_C"/>
    <property type="match status" value="1"/>
</dbReference>
<comment type="similarity">
    <text evidence="2">Belongs to the SEC2 family.</text>
</comment>
<evidence type="ECO:0000313" key="3">
    <source>
        <dbReference type="EMBL" id="CAD7429297.1"/>
    </source>
</evidence>
<evidence type="ECO:0000256" key="2">
    <source>
        <dbReference type="ARBA" id="ARBA00025794"/>
    </source>
</evidence>
<dbReference type="PANTHER" id="PTHR14430:SF0">
    <property type="entry name" value="SEC2P DOMAIN-CONTAINING PROTEIN"/>
    <property type="match status" value="1"/>
</dbReference>
<dbReference type="GO" id="GO:0006887">
    <property type="term" value="P:exocytosis"/>
    <property type="evidence" value="ECO:0007669"/>
    <property type="project" value="TreeGrafter"/>
</dbReference>
<proteinExistence type="inferred from homology"/>
<dbReference type="GO" id="GO:0070319">
    <property type="term" value="C:Golgi to plasma membrane transport vesicle"/>
    <property type="evidence" value="ECO:0007669"/>
    <property type="project" value="TreeGrafter"/>
</dbReference>
<dbReference type="AlphaFoldDB" id="A0A7R9HNX5"/>
<keyword evidence="1" id="KW-0175">Coiled coil</keyword>
<name>A0A7R9HNX5_9NEOP</name>
<organism evidence="3">
    <name type="scientific">Timema monikensis</name>
    <dbReference type="NCBI Taxonomy" id="170555"/>
    <lineage>
        <taxon>Eukaryota</taxon>
        <taxon>Metazoa</taxon>
        <taxon>Ecdysozoa</taxon>
        <taxon>Arthropoda</taxon>
        <taxon>Hexapoda</taxon>
        <taxon>Insecta</taxon>
        <taxon>Pterygota</taxon>
        <taxon>Neoptera</taxon>
        <taxon>Polyneoptera</taxon>
        <taxon>Phasmatodea</taxon>
        <taxon>Timematodea</taxon>
        <taxon>Timematoidea</taxon>
        <taxon>Timematidae</taxon>
        <taxon>Timema</taxon>
    </lineage>
</organism>
<evidence type="ECO:0000256" key="1">
    <source>
        <dbReference type="ARBA" id="ARBA00023054"/>
    </source>
</evidence>
<dbReference type="InterPro" id="IPR040351">
    <property type="entry name" value="RAB3IL/RAB3IP/Sec2"/>
</dbReference>